<dbReference type="PROSITE" id="PS51066">
    <property type="entry name" value="ZF_FPG_2"/>
    <property type="match status" value="1"/>
</dbReference>
<evidence type="ECO:0000256" key="4">
    <source>
        <dbReference type="ARBA" id="ARBA00022763"/>
    </source>
</evidence>
<evidence type="ECO:0000256" key="8">
    <source>
        <dbReference type="ARBA" id="ARBA00023125"/>
    </source>
</evidence>
<evidence type="ECO:0000256" key="10">
    <source>
        <dbReference type="ARBA" id="ARBA00023239"/>
    </source>
</evidence>
<keyword evidence="3" id="KW-0479">Metal-binding</keyword>
<keyword evidence="10" id="KW-0456">Lyase</keyword>
<dbReference type="SUPFAM" id="SSF46946">
    <property type="entry name" value="S13-like H2TH domain"/>
    <property type="match status" value="1"/>
</dbReference>
<dbReference type="EMBL" id="DTHG01000047">
    <property type="protein sequence ID" value="HGW91678.1"/>
    <property type="molecule type" value="Genomic_DNA"/>
</dbReference>
<evidence type="ECO:0000256" key="6">
    <source>
        <dbReference type="ARBA" id="ARBA00022801"/>
    </source>
</evidence>
<dbReference type="Gene3D" id="3.20.190.10">
    <property type="entry name" value="MutM-like, N-terminal"/>
    <property type="match status" value="1"/>
</dbReference>
<dbReference type="Pfam" id="PF01149">
    <property type="entry name" value="Fapy_DNA_glyco"/>
    <property type="match status" value="1"/>
</dbReference>
<keyword evidence="7" id="KW-0862">Zinc</keyword>
<dbReference type="AlphaFoldDB" id="A0A7C4UG58"/>
<comment type="caution">
    <text evidence="16">The sequence shown here is derived from an EMBL/GenBank/DDBJ whole genome shotgun (WGS) entry which is preliminary data.</text>
</comment>
<reference evidence="16" key="1">
    <citation type="journal article" date="2020" name="mSystems">
        <title>Genome- and Community-Level Interaction Insights into Carbon Utilization and Element Cycling Functions of Hydrothermarchaeota in Hydrothermal Sediment.</title>
        <authorList>
            <person name="Zhou Z."/>
            <person name="Liu Y."/>
            <person name="Xu W."/>
            <person name="Pan J."/>
            <person name="Luo Z.H."/>
            <person name="Li M."/>
        </authorList>
    </citation>
    <scope>NUCLEOTIDE SEQUENCE [LARGE SCALE GENOMIC DNA]</scope>
    <source>
        <strain evidence="16">SpSt-780</strain>
    </source>
</reference>
<dbReference type="GO" id="GO:0140078">
    <property type="term" value="F:class I DNA-(apurinic or apyrimidinic site) endonuclease activity"/>
    <property type="evidence" value="ECO:0007669"/>
    <property type="project" value="UniProtKB-EC"/>
</dbReference>
<evidence type="ECO:0000259" key="15">
    <source>
        <dbReference type="PROSITE" id="PS51068"/>
    </source>
</evidence>
<dbReference type="EC" id="4.2.99.18" evidence="2"/>
<evidence type="ECO:0000313" key="16">
    <source>
        <dbReference type="EMBL" id="HGW91678.1"/>
    </source>
</evidence>
<evidence type="ECO:0000259" key="14">
    <source>
        <dbReference type="PROSITE" id="PS51066"/>
    </source>
</evidence>
<dbReference type="GO" id="GO:0008270">
    <property type="term" value="F:zinc ion binding"/>
    <property type="evidence" value="ECO:0007669"/>
    <property type="project" value="UniProtKB-KW"/>
</dbReference>
<keyword evidence="9" id="KW-0234">DNA repair</keyword>
<evidence type="ECO:0000256" key="12">
    <source>
        <dbReference type="ARBA" id="ARBA00023295"/>
    </source>
</evidence>
<dbReference type="PANTHER" id="PTHR42697">
    <property type="entry name" value="ENDONUCLEASE 8"/>
    <property type="match status" value="1"/>
</dbReference>
<evidence type="ECO:0000256" key="5">
    <source>
        <dbReference type="ARBA" id="ARBA00022771"/>
    </source>
</evidence>
<dbReference type="InterPro" id="IPR000214">
    <property type="entry name" value="Znf_DNA_glyclase/AP_lyase"/>
</dbReference>
<dbReference type="InterPro" id="IPR010979">
    <property type="entry name" value="Ribosomal_uS13-like_H2TH"/>
</dbReference>
<dbReference type="SMART" id="SM00898">
    <property type="entry name" value="Fapy_DNA_glyco"/>
    <property type="match status" value="1"/>
</dbReference>
<keyword evidence="6" id="KW-0378">Hydrolase</keyword>
<dbReference type="GO" id="GO:0006284">
    <property type="term" value="P:base-excision repair"/>
    <property type="evidence" value="ECO:0007669"/>
    <property type="project" value="InterPro"/>
</dbReference>
<evidence type="ECO:0000256" key="3">
    <source>
        <dbReference type="ARBA" id="ARBA00022723"/>
    </source>
</evidence>
<keyword evidence="5 13" id="KW-0863">Zinc-finger</keyword>
<evidence type="ECO:0000256" key="11">
    <source>
        <dbReference type="ARBA" id="ARBA00023268"/>
    </source>
</evidence>
<feature type="domain" description="FPG-type" evidence="14">
    <location>
        <begin position="229"/>
        <end position="260"/>
    </location>
</feature>
<comment type="similarity">
    <text evidence="1">Belongs to the FPG family.</text>
</comment>
<dbReference type="GO" id="GO:0003684">
    <property type="term" value="F:damaged DNA binding"/>
    <property type="evidence" value="ECO:0007669"/>
    <property type="project" value="InterPro"/>
</dbReference>
<evidence type="ECO:0000256" key="2">
    <source>
        <dbReference type="ARBA" id="ARBA00012720"/>
    </source>
</evidence>
<sequence>MPELPEIEIVKERLKEKIIGEIVKDVKLLKPYILKSVKPHYNKLLGKILNDVQRIGKWIIFSFDEDINLFYHPKLSGYLRLKEVISRDTSFIISFGKTNLLFNETGNKKISEIYIFEGKEDFFKLKKIGIDPLSQDFTKEYIKEKLKKEKRVLYRILIDQSIFPGIGRAYMNEILFEARLSPFKKGFEINDEEISRFYESIKNVLNNAIDEIKKIDEGIEFREKRDFLKIFGKECPFCSSEIKNVFLKDITIYYCPNCQTGGKIYKDRRFSLFLK</sequence>
<evidence type="ECO:0000256" key="7">
    <source>
        <dbReference type="ARBA" id="ARBA00022833"/>
    </source>
</evidence>
<dbReference type="PANTHER" id="PTHR42697:SF1">
    <property type="entry name" value="ENDONUCLEASE 8"/>
    <property type="match status" value="1"/>
</dbReference>
<keyword evidence="12" id="KW-0326">Glycosidase</keyword>
<evidence type="ECO:0000256" key="1">
    <source>
        <dbReference type="ARBA" id="ARBA00009409"/>
    </source>
</evidence>
<organism evidence="16">
    <name type="scientific">candidate division WOR-3 bacterium</name>
    <dbReference type="NCBI Taxonomy" id="2052148"/>
    <lineage>
        <taxon>Bacteria</taxon>
        <taxon>Bacteria division WOR-3</taxon>
    </lineage>
</organism>
<dbReference type="Gene3D" id="1.10.8.50">
    <property type="match status" value="1"/>
</dbReference>
<proteinExistence type="inferred from homology"/>
<dbReference type="InterPro" id="IPR035937">
    <property type="entry name" value="FPG_N"/>
</dbReference>
<keyword evidence="4" id="KW-0227">DNA damage</keyword>
<dbReference type="SMART" id="SM01232">
    <property type="entry name" value="H2TH"/>
    <property type="match status" value="1"/>
</dbReference>
<dbReference type="InterPro" id="IPR012319">
    <property type="entry name" value="FPG_cat"/>
</dbReference>
<protein>
    <recommendedName>
        <fullName evidence="2">DNA-(apurinic or apyrimidinic site) lyase</fullName>
        <ecNumber evidence="2">4.2.99.18</ecNumber>
    </recommendedName>
</protein>
<dbReference type="PROSITE" id="PS51068">
    <property type="entry name" value="FPG_CAT"/>
    <property type="match status" value="1"/>
</dbReference>
<evidence type="ECO:0000256" key="9">
    <source>
        <dbReference type="ARBA" id="ARBA00023204"/>
    </source>
</evidence>
<feature type="domain" description="Formamidopyrimidine-DNA glycosylase catalytic" evidence="15">
    <location>
        <begin position="2"/>
        <end position="102"/>
    </location>
</feature>
<evidence type="ECO:0000256" key="13">
    <source>
        <dbReference type="PROSITE-ProRule" id="PRU00391"/>
    </source>
</evidence>
<gene>
    <name evidence="16" type="ORF">ENV67_03955</name>
</gene>
<name>A0A7C4UG58_UNCW3</name>
<accession>A0A7C4UG58</accession>
<dbReference type="SUPFAM" id="SSF81624">
    <property type="entry name" value="N-terminal domain of MutM-like DNA repair proteins"/>
    <property type="match status" value="1"/>
</dbReference>
<dbReference type="InterPro" id="IPR015886">
    <property type="entry name" value="H2TH_FPG"/>
</dbReference>
<dbReference type="Pfam" id="PF06831">
    <property type="entry name" value="H2TH"/>
    <property type="match status" value="1"/>
</dbReference>
<dbReference type="GO" id="GO:0000703">
    <property type="term" value="F:oxidized pyrimidine nucleobase lesion DNA N-glycosylase activity"/>
    <property type="evidence" value="ECO:0007669"/>
    <property type="project" value="TreeGrafter"/>
</dbReference>
<keyword evidence="8" id="KW-0238">DNA-binding</keyword>
<keyword evidence="11" id="KW-0511">Multifunctional enzyme</keyword>
<dbReference type="SUPFAM" id="SSF57716">
    <property type="entry name" value="Glucocorticoid receptor-like (DNA-binding domain)"/>
    <property type="match status" value="1"/>
</dbReference>